<reference evidence="2 3" key="1">
    <citation type="submission" date="2024-02" db="EMBL/GenBank/DDBJ databases">
        <title>Discinaceae phylogenomics.</title>
        <authorList>
            <person name="Dirks A.C."/>
            <person name="James T.Y."/>
        </authorList>
    </citation>
    <scope>NUCLEOTIDE SEQUENCE [LARGE SCALE GENOMIC DNA]</scope>
    <source>
        <strain evidence="2 3">ACD0624</strain>
    </source>
</reference>
<organism evidence="2 3">
    <name type="scientific">Discina gigas</name>
    <dbReference type="NCBI Taxonomy" id="1032678"/>
    <lineage>
        <taxon>Eukaryota</taxon>
        <taxon>Fungi</taxon>
        <taxon>Dikarya</taxon>
        <taxon>Ascomycota</taxon>
        <taxon>Pezizomycotina</taxon>
        <taxon>Pezizomycetes</taxon>
        <taxon>Pezizales</taxon>
        <taxon>Discinaceae</taxon>
        <taxon>Discina</taxon>
    </lineage>
</organism>
<sequence>MWNSLTLNPKRHKALITVIDKYEMALLNEPDTYTYNYPTGRGRSVLDLPFATPDIINMVTNWAVAEDMTTGSDHEVIQFHLTSD</sequence>
<dbReference type="Proteomes" id="UP001447188">
    <property type="component" value="Unassembled WGS sequence"/>
</dbReference>
<keyword evidence="3" id="KW-1185">Reference proteome</keyword>
<dbReference type="Gene3D" id="3.60.10.10">
    <property type="entry name" value="Endonuclease/exonuclease/phosphatase"/>
    <property type="match status" value="1"/>
</dbReference>
<name>A0ABR3G3X7_9PEZI</name>
<protein>
    <recommendedName>
        <fullName evidence="1">Endonuclease/exonuclease/phosphatase domain-containing protein</fullName>
    </recommendedName>
</protein>
<comment type="caution">
    <text evidence="2">The sequence shown here is derived from an EMBL/GenBank/DDBJ whole genome shotgun (WGS) entry which is preliminary data.</text>
</comment>
<dbReference type="InterPro" id="IPR005135">
    <property type="entry name" value="Endo/exonuclease/phosphatase"/>
</dbReference>
<dbReference type="EMBL" id="JBBBZM010000440">
    <property type="protein sequence ID" value="KAL0630654.1"/>
    <property type="molecule type" value="Genomic_DNA"/>
</dbReference>
<accession>A0ABR3G3X7</accession>
<evidence type="ECO:0000313" key="3">
    <source>
        <dbReference type="Proteomes" id="UP001447188"/>
    </source>
</evidence>
<evidence type="ECO:0000259" key="1">
    <source>
        <dbReference type="Pfam" id="PF14529"/>
    </source>
</evidence>
<gene>
    <name evidence="2" type="ORF">Q9L58_010497</name>
</gene>
<dbReference type="SUPFAM" id="SSF56219">
    <property type="entry name" value="DNase I-like"/>
    <property type="match status" value="1"/>
</dbReference>
<dbReference type="InterPro" id="IPR036691">
    <property type="entry name" value="Endo/exonu/phosph_ase_sf"/>
</dbReference>
<proteinExistence type="predicted"/>
<feature type="domain" description="Endonuclease/exonuclease/phosphatase" evidence="1">
    <location>
        <begin position="1"/>
        <end position="77"/>
    </location>
</feature>
<evidence type="ECO:0000313" key="2">
    <source>
        <dbReference type="EMBL" id="KAL0630654.1"/>
    </source>
</evidence>
<dbReference type="Pfam" id="PF14529">
    <property type="entry name" value="Exo_endo_phos_2"/>
    <property type="match status" value="1"/>
</dbReference>